<reference evidence="1" key="1">
    <citation type="submission" date="2020-06" db="EMBL/GenBank/DDBJ databases">
        <authorList>
            <person name="Li T."/>
            <person name="Hu X."/>
            <person name="Zhang T."/>
            <person name="Song X."/>
            <person name="Zhang H."/>
            <person name="Dai N."/>
            <person name="Sheng W."/>
            <person name="Hou X."/>
            <person name="Wei L."/>
        </authorList>
    </citation>
    <scope>NUCLEOTIDE SEQUENCE</scope>
    <source>
        <strain evidence="1">3651</strain>
        <tissue evidence="1">Leaf</tissue>
    </source>
</reference>
<name>A0AAE1XNS5_9LAMI</name>
<sequence length="113" mass="12391">MNLEKEPKFKLKNEEIPIAKEFHLMRTNYPVAASDTLPIKEETPVLRFFLSRAADVFPSPGIAKPVIDLMPAKAIATLVIEIGLVNPPTLPKERAASPCILSSSASVALFTFE</sequence>
<gene>
    <name evidence="1" type="ORF">Salat_2581700</name>
</gene>
<evidence type="ECO:0000313" key="2">
    <source>
        <dbReference type="Proteomes" id="UP001293254"/>
    </source>
</evidence>
<reference evidence="1" key="2">
    <citation type="journal article" date="2024" name="Plant">
        <title>Genomic evolution and insights into agronomic trait innovations of Sesamum species.</title>
        <authorList>
            <person name="Miao H."/>
            <person name="Wang L."/>
            <person name="Qu L."/>
            <person name="Liu H."/>
            <person name="Sun Y."/>
            <person name="Le M."/>
            <person name="Wang Q."/>
            <person name="Wei S."/>
            <person name="Zheng Y."/>
            <person name="Lin W."/>
            <person name="Duan Y."/>
            <person name="Cao H."/>
            <person name="Xiong S."/>
            <person name="Wang X."/>
            <person name="Wei L."/>
            <person name="Li C."/>
            <person name="Ma Q."/>
            <person name="Ju M."/>
            <person name="Zhao R."/>
            <person name="Li G."/>
            <person name="Mu C."/>
            <person name="Tian Q."/>
            <person name="Mei H."/>
            <person name="Zhang T."/>
            <person name="Gao T."/>
            <person name="Zhang H."/>
        </authorList>
    </citation>
    <scope>NUCLEOTIDE SEQUENCE</scope>
    <source>
        <strain evidence="1">3651</strain>
    </source>
</reference>
<comment type="caution">
    <text evidence="1">The sequence shown here is derived from an EMBL/GenBank/DDBJ whole genome shotgun (WGS) entry which is preliminary data.</text>
</comment>
<organism evidence="1 2">
    <name type="scientific">Sesamum alatum</name>
    <dbReference type="NCBI Taxonomy" id="300844"/>
    <lineage>
        <taxon>Eukaryota</taxon>
        <taxon>Viridiplantae</taxon>
        <taxon>Streptophyta</taxon>
        <taxon>Embryophyta</taxon>
        <taxon>Tracheophyta</taxon>
        <taxon>Spermatophyta</taxon>
        <taxon>Magnoliopsida</taxon>
        <taxon>eudicotyledons</taxon>
        <taxon>Gunneridae</taxon>
        <taxon>Pentapetalae</taxon>
        <taxon>asterids</taxon>
        <taxon>lamiids</taxon>
        <taxon>Lamiales</taxon>
        <taxon>Pedaliaceae</taxon>
        <taxon>Sesamum</taxon>
    </lineage>
</organism>
<dbReference type="Proteomes" id="UP001293254">
    <property type="component" value="Unassembled WGS sequence"/>
</dbReference>
<protein>
    <submittedName>
        <fullName evidence="1">Uncharacterized protein</fullName>
    </submittedName>
</protein>
<keyword evidence="2" id="KW-1185">Reference proteome</keyword>
<dbReference type="AlphaFoldDB" id="A0AAE1XNS5"/>
<dbReference type="EMBL" id="JACGWO010000011">
    <property type="protein sequence ID" value="KAK4414748.1"/>
    <property type="molecule type" value="Genomic_DNA"/>
</dbReference>
<evidence type="ECO:0000313" key="1">
    <source>
        <dbReference type="EMBL" id="KAK4414748.1"/>
    </source>
</evidence>
<accession>A0AAE1XNS5</accession>
<proteinExistence type="predicted"/>